<dbReference type="Gene3D" id="3.30.70.1560">
    <property type="entry name" value="Alpha-L RNA-binding motif"/>
    <property type="match status" value="1"/>
</dbReference>
<accession>A0ABT0VBC4</accession>
<dbReference type="InterPro" id="IPR018496">
    <property type="entry name" value="PsdUridine_synth_RsuA/RluB_CS"/>
</dbReference>
<evidence type="ECO:0000256" key="5">
    <source>
        <dbReference type="ARBA" id="ARBA00036535"/>
    </source>
</evidence>
<feature type="domain" description="Pseudouridine synthase RsuA/RluA-like" evidence="9">
    <location>
        <begin position="91"/>
        <end position="224"/>
    </location>
</feature>
<dbReference type="SUPFAM" id="SSF55174">
    <property type="entry name" value="Alpha-L RNA-binding motif"/>
    <property type="match status" value="1"/>
</dbReference>
<dbReference type="Pfam" id="PF00849">
    <property type="entry name" value="PseudoU_synth_2"/>
    <property type="match status" value="1"/>
</dbReference>
<keyword evidence="3 7" id="KW-0413">Isomerase</keyword>
<proteinExistence type="inferred from homology"/>
<evidence type="ECO:0000313" key="12">
    <source>
        <dbReference type="Proteomes" id="UP001155079"/>
    </source>
</evidence>
<dbReference type="InterPro" id="IPR000748">
    <property type="entry name" value="PsdUridine_synth_RsuA/RluB/E/F"/>
</dbReference>
<name>A0ABT0VBC4_9HYPH</name>
<evidence type="ECO:0000256" key="2">
    <source>
        <dbReference type="ARBA" id="ARBA00008348"/>
    </source>
</evidence>
<dbReference type="InterPro" id="IPR036986">
    <property type="entry name" value="S4_RNA-bd_sf"/>
</dbReference>
<dbReference type="CDD" id="cd02870">
    <property type="entry name" value="PseudoU_synth_RsuA_like"/>
    <property type="match status" value="1"/>
</dbReference>
<evidence type="ECO:0000256" key="3">
    <source>
        <dbReference type="ARBA" id="ARBA00023235"/>
    </source>
</evidence>
<dbReference type="InterPro" id="IPR020103">
    <property type="entry name" value="PsdUridine_synth_cat_dom_sf"/>
</dbReference>
<dbReference type="InterPro" id="IPR042092">
    <property type="entry name" value="PsdUridine_s_RsuA/RluB/E/F_cat"/>
</dbReference>
<protein>
    <recommendedName>
        <fullName evidence="7">Pseudouridine synthase</fullName>
        <ecNumber evidence="7">5.4.99.-</ecNumber>
    </recommendedName>
</protein>
<dbReference type="Proteomes" id="UP001155079">
    <property type="component" value="Unassembled WGS sequence"/>
</dbReference>
<dbReference type="EMBL" id="JAMQAY010000004">
    <property type="protein sequence ID" value="MCM2401713.1"/>
    <property type="molecule type" value="Genomic_DNA"/>
</dbReference>
<dbReference type="NCBIfam" id="TIGR00093">
    <property type="entry name" value="pseudouridine synthase"/>
    <property type="match status" value="1"/>
</dbReference>
<feature type="region of interest" description="Disordered" evidence="8">
    <location>
        <begin position="1"/>
        <end position="27"/>
    </location>
</feature>
<evidence type="ECO:0000313" key="11">
    <source>
        <dbReference type="EMBL" id="MCM2401713.1"/>
    </source>
</evidence>
<dbReference type="Gene3D" id="3.10.290.10">
    <property type="entry name" value="RNA-binding S4 domain"/>
    <property type="match status" value="1"/>
</dbReference>
<evidence type="ECO:0000256" key="4">
    <source>
        <dbReference type="ARBA" id="ARBA00036390"/>
    </source>
</evidence>
<keyword evidence="12" id="KW-1185">Reference proteome</keyword>
<evidence type="ECO:0000256" key="1">
    <source>
        <dbReference type="ARBA" id="ARBA00000073"/>
    </source>
</evidence>
<feature type="compositionally biased region" description="Basic and acidic residues" evidence="8">
    <location>
        <begin position="1"/>
        <end position="11"/>
    </location>
</feature>
<dbReference type="InterPro" id="IPR020094">
    <property type="entry name" value="TruA/RsuA/RluB/E/F_N"/>
</dbReference>
<dbReference type="PANTHER" id="PTHR47683">
    <property type="entry name" value="PSEUDOURIDINE SYNTHASE FAMILY PROTEIN-RELATED"/>
    <property type="match status" value="1"/>
</dbReference>
<comment type="caution">
    <text evidence="11">The sequence shown here is derived from an EMBL/GenBank/DDBJ whole genome shotgun (WGS) entry which is preliminary data.</text>
</comment>
<comment type="catalytic activity">
    <reaction evidence="4">
        <text>uridine(35) in tRNA(Tyr) = pseudouridine(35) in tRNA(Tyr)</text>
        <dbReference type="Rhea" id="RHEA:60556"/>
        <dbReference type="Rhea" id="RHEA-COMP:15607"/>
        <dbReference type="Rhea" id="RHEA-COMP:15608"/>
        <dbReference type="ChEBI" id="CHEBI:65314"/>
        <dbReference type="ChEBI" id="CHEBI:65315"/>
    </reaction>
</comment>
<evidence type="ECO:0000256" key="8">
    <source>
        <dbReference type="SAM" id="MobiDB-lite"/>
    </source>
</evidence>
<dbReference type="Pfam" id="PF01479">
    <property type="entry name" value="S4"/>
    <property type="match status" value="1"/>
</dbReference>
<sequence>MMPRERKDIRKQPKPVPARKPEVSQGGKRVTIARALSKLGYCSRTQAEELVTAGRVSLAGRIVRDLQTWVDLSDAAIAVDGKPVIAEKRVYLMLNKPRGLVTTRHDPEGRPTVFDCLKDLDHTHLSPVGRLDKASEGLLLFTNDTEFAQSLLDPETHVPKTYHVQIDRIATDEMLQALTSGIRHDGEFLHAESVTKLREGDRNSWLEIVLDEGRNRQIRRMLEALDIATLRLLRVSIGNLTLGDLEKGAVRPLTNGEIEDLRSLVAAKASK</sequence>
<comment type="catalytic activity">
    <reaction evidence="1">
        <text>a uridine in RNA = a pseudouridine in RNA</text>
        <dbReference type="Rhea" id="RHEA:48348"/>
        <dbReference type="Rhea" id="RHEA-COMP:12068"/>
        <dbReference type="Rhea" id="RHEA-COMP:12069"/>
        <dbReference type="ChEBI" id="CHEBI:65314"/>
        <dbReference type="ChEBI" id="CHEBI:65315"/>
    </reaction>
</comment>
<comment type="similarity">
    <text evidence="2 7">Belongs to the pseudouridine synthase RsuA family.</text>
</comment>
<dbReference type="EC" id="5.4.99.-" evidence="7"/>
<comment type="catalytic activity">
    <reaction evidence="5">
        <text>uridine(2604) in 23S rRNA = pseudouridine(2604) in 23S rRNA</text>
        <dbReference type="Rhea" id="RHEA:38875"/>
        <dbReference type="Rhea" id="RHEA-COMP:10093"/>
        <dbReference type="Rhea" id="RHEA-COMP:10094"/>
        <dbReference type="ChEBI" id="CHEBI:65314"/>
        <dbReference type="ChEBI" id="CHEBI:65315"/>
        <dbReference type="EC" id="5.4.99.21"/>
    </reaction>
</comment>
<gene>
    <name evidence="11" type="ORF">NBH20_11135</name>
</gene>
<dbReference type="CDD" id="cd00165">
    <property type="entry name" value="S4"/>
    <property type="match status" value="1"/>
</dbReference>
<keyword evidence="6" id="KW-0694">RNA-binding</keyword>
<dbReference type="PROSITE" id="PS01149">
    <property type="entry name" value="PSI_RSU"/>
    <property type="match status" value="1"/>
</dbReference>
<evidence type="ECO:0000259" key="10">
    <source>
        <dbReference type="Pfam" id="PF01479"/>
    </source>
</evidence>
<feature type="domain" description="RNA-binding S4" evidence="10">
    <location>
        <begin position="35"/>
        <end position="73"/>
    </location>
</feature>
<dbReference type="InterPro" id="IPR002942">
    <property type="entry name" value="S4_RNA-bd"/>
</dbReference>
<evidence type="ECO:0000259" key="9">
    <source>
        <dbReference type="Pfam" id="PF00849"/>
    </source>
</evidence>
<dbReference type="Gene3D" id="3.30.70.580">
    <property type="entry name" value="Pseudouridine synthase I, catalytic domain, N-terminal subdomain"/>
    <property type="match status" value="1"/>
</dbReference>
<dbReference type="InterPro" id="IPR006145">
    <property type="entry name" value="PsdUridine_synth_RsuA/RluA"/>
</dbReference>
<dbReference type="SUPFAM" id="SSF55120">
    <property type="entry name" value="Pseudouridine synthase"/>
    <property type="match status" value="1"/>
</dbReference>
<dbReference type="PROSITE" id="PS50889">
    <property type="entry name" value="S4"/>
    <property type="match status" value="1"/>
</dbReference>
<evidence type="ECO:0000256" key="7">
    <source>
        <dbReference type="RuleBase" id="RU003887"/>
    </source>
</evidence>
<organism evidence="11 12">
    <name type="scientific">Ciceribacter sichuanensis</name>
    <dbReference type="NCBI Taxonomy" id="2949647"/>
    <lineage>
        <taxon>Bacteria</taxon>
        <taxon>Pseudomonadati</taxon>
        <taxon>Pseudomonadota</taxon>
        <taxon>Alphaproteobacteria</taxon>
        <taxon>Hyphomicrobiales</taxon>
        <taxon>Rhizobiaceae</taxon>
        <taxon>Ciceribacter</taxon>
    </lineage>
</organism>
<dbReference type="PANTHER" id="PTHR47683:SF2">
    <property type="entry name" value="RNA-BINDING S4 DOMAIN-CONTAINING PROTEIN"/>
    <property type="match status" value="1"/>
</dbReference>
<reference evidence="11 12" key="1">
    <citation type="submission" date="2022-06" db="EMBL/GenBank/DDBJ databases">
        <authorList>
            <person name="Sun Q."/>
        </authorList>
    </citation>
    <scope>NUCLEOTIDE SEQUENCE [LARGE SCALE GENOMIC DNA]</scope>
    <source>
        <strain evidence="11 12">S153</strain>
    </source>
</reference>
<dbReference type="RefSeq" id="WP_250945112.1">
    <property type="nucleotide sequence ID" value="NZ_JAMQAY010000004.1"/>
</dbReference>
<evidence type="ECO:0000256" key="6">
    <source>
        <dbReference type="PROSITE-ProRule" id="PRU00182"/>
    </source>
</evidence>
<dbReference type="InterPro" id="IPR050343">
    <property type="entry name" value="RsuA_PseudoU_synthase"/>
</dbReference>